<feature type="transmembrane region" description="Helical" evidence="6">
    <location>
        <begin position="79"/>
        <end position="102"/>
    </location>
</feature>
<evidence type="ECO:0000256" key="1">
    <source>
        <dbReference type="ARBA" id="ARBA00004141"/>
    </source>
</evidence>
<evidence type="ECO:0000256" key="5">
    <source>
        <dbReference type="ARBA" id="ARBA00023136"/>
    </source>
</evidence>
<accession>A0ABR3YZL9</accession>
<dbReference type="InterPro" id="IPR005829">
    <property type="entry name" value="Sugar_transporter_CS"/>
</dbReference>
<proteinExistence type="predicted"/>
<feature type="transmembrane region" description="Helical" evidence="6">
    <location>
        <begin position="139"/>
        <end position="158"/>
    </location>
</feature>
<feature type="transmembrane region" description="Helical" evidence="6">
    <location>
        <begin position="170"/>
        <end position="191"/>
    </location>
</feature>
<organism evidence="8 9">
    <name type="scientific">Sporothrix stenoceras</name>
    <dbReference type="NCBI Taxonomy" id="5173"/>
    <lineage>
        <taxon>Eukaryota</taxon>
        <taxon>Fungi</taxon>
        <taxon>Dikarya</taxon>
        <taxon>Ascomycota</taxon>
        <taxon>Pezizomycotina</taxon>
        <taxon>Sordariomycetes</taxon>
        <taxon>Sordariomycetidae</taxon>
        <taxon>Ophiostomatales</taxon>
        <taxon>Ophiostomataceae</taxon>
        <taxon>Sporothrix</taxon>
    </lineage>
</organism>
<feature type="transmembrane region" description="Helical" evidence="6">
    <location>
        <begin position="392"/>
        <end position="410"/>
    </location>
</feature>
<evidence type="ECO:0000313" key="9">
    <source>
        <dbReference type="Proteomes" id="UP001583186"/>
    </source>
</evidence>
<dbReference type="CDD" id="cd06179">
    <property type="entry name" value="MFS_TRI12_like"/>
    <property type="match status" value="1"/>
</dbReference>
<keyword evidence="2" id="KW-0813">Transport</keyword>
<feature type="transmembrane region" description="Helical" evidence="6">
    <location>
        <begin position="361"/>
        <end position="385"/>
    </location>
</feature>
<evidence type="ECO:0000256" key="4">
    <source>
        <dbReference type="ARBA" id="ARBA00022989"/>
    </source>
</evidence>
<feature type="transmembrane region" description="Helical" evidence="6">
    <location>
        <begin position="319"/>
        <end position="341"/>
    </location>
</feature>
<comment type="subcellular location">
    <subcellularLocation>
        <location evidence="1">Membrane</location>
        <topology evidence="1">Multi-pass membrane protein</topology>
    </subcellularLocation>
</comment>
<dbReference type="Proteomes" id="UP001583186">
    <property type="component" value="Unassembled WGS sequence"/>
</dbReference>
<feature type="domain" description="Major facilitator superfamily (MFS) profile" evidence="7">
    <location>
        <begin position="50"/>
        <end position="565"/>
    </location>
</feature>
<dbReference type="SUPFAM" id="SSF103473">
    <property type="entry name" value="MFS general substrate transporter"/>
    <property type="match status" value="2"/>
</dbReference>
<evidence type="ECO:0000256" key="6">
    <source>
        <dbReference type="SAM" id="Phobius"/>
    </source>
</evidence>
<dbReference type="InterPro" id="IPR036259">
    <property type="entry name" value="MFS_trans_sf"/>
</dbReference>
<keyword evidence="3 6" id="KW-0812">Transmembrane</keyword>
<evidence type="ECO:0000259" key="7">
    <source>
        <dbReference type="PROSITE" id="PS50850"/>
    </source>
</evidence>
<dbReference type="InterPro" id="IPR020846">
    <property type="entry name" value="MFS_dom"/>
</dbReference>
<feature type="transmembrane region" description="Helical" evidence="6">
    <location>
        <begin position="206"/>
        <end position="225"/>
    </location>
</feature>
<dbReference type="PROSITE" id="PS00216">
    <property type="entry name" value="SUGAR_TRANSPORT_1"/>
    <property type="match status" value="1"/>
</dbReference>
<dbReference type="Gene3D" id="1.20.1250.20">
    <property type="entry name" value="MFS general substrate transporter like domains"/>
    <property type="match status" value="1"/>
</dbReference>
<comment type="caution">
    <text evidence="8">The sequence shown here is derived from an EMBL/GenBank/DDBJ whole genome shotgun (WGS) entry which is preliminary data.</text>
</comment>
<feature type="transmembrane region" description="Helical" evidence="6">
    <location>
        <begin position="416"/>
        <end position="439"/>
    </location>
</feature>
<evidence type="ECO:0000313" key="8">
    <source>
        <dbReference type="EMBL" id="KAL1893280.1"/>
    </source>
</evidence>
<evidence type="ECO:0000256" key="3">
    <source>
        <dbReference type="ARBA" id="ARBA00022692"/>
    </source>
</evidence>
<dbReference type="Pfam" id="PF06609">
    <property type="entry name" value="TRI12"/>
    <property type="match status" value="1"/>
</dbReference>
<name>A0ABR3YZL9_9PEZI</name>
<dbReference type="PANTHER" id="PTHR23501:SF109">
    <property type="entry name" value="MAJOR FACILITATOR SUPERFAMILY (MFS) PROFILE DOMAIN-CONTAINING PROTEIN-RELATED"/>
    <property type="match status" value="1"/>
</dbReference>
<feature type="transmembrane region" description="Helical" evidence="6">
    <location>
        <begin position="278"/>
        <end position="298"/>
    </location>
</feature>
<feature type="transmembrane region" description="Helical" evidence="6">
    <location>
        <begin position="538"/>
        <end position="560"/>
    </location>
</feature>
<gene>
    <name evidence="8" type="ORF">Sste5346_006456</name>
</gene>
<dbReference type="InterPro" id="IPR053791">
    <property type="entry name" value="MFS_Tri12-like"/>
</dbReference>
<keyword evidence="9" id="KW-1185">Reference proteome</keyword>
<keyword evidence="4 6" id="KW-1133">Transmembrane helix</keyword>
<feature type="transmembrane region" description="Helical" evidence="6">
    <location>
        <begin position="47"/>
        <end position="67"/>
    </location>
</feature>
<dbReference type="InterPro" id="IPR010573">
    <property type="entry name" value="MFS_Str1/Tri12-like"/>
</dbReference>
<reference evidence="8 9" key="1">
    <citation type="journal article" date="2024" name="IMA Fungus">
        <title>IMA Genome - F19 : A genome assembly and annotation guide to empower mycologists, including annotated draft genome sequences of Ceratocystis pirilliformis, Diaporthe australafricana, Fusarium ophioides, Paecilomyces lecythidis, and Sporothrix stenoceras.</title>
        <authorList>
            <person name="Aylward J."/>
            <person name="Wilson A.M."/>
            <person name="Visagie C.M."/>
            <person name="Spraker J."/>
            <person name="Barnes I."/>
            <person name="Buitendag C."/>
            <person name="Ceriani C."/>
            <person name="Del Mar Angel L."/>
            <person name="du Plessis D."/>
            <person name="Fuchs T."/>
            <person name="Gasser K."/>
            <person name="Kramer D."/>
            <person name="Li W."/>
            <person name="Munsamy K."/>
            <person name="Piso A."/>
            <person name="Price J.L."/>
            <person name="Sonnekus B."/>
            <person name="Thomas C."/>
            <person name="van der Nest A."/>
            <person name="van Dijk A."/>
            <person name="van Heerden A."/>
            <person name="van Vuuren N."/>
            <person name="Yilmaz N."/>
            <person name="Duong T.A."/>
            <person name="van der Merwe N.A."/>
            <person name="Wingfield M.J."/>
            <person name="Wingfield B.D."/>
        </authorList>
    </citation>
    <scope>NUCLEOTIDE SEQUENCE [LARGE SCALE GENOMIC DNA]</scope>
    <source>
        <strain evidence="8 9">CMW 5346</strain>
    </source>
</reference>
<evidence type="ECO:0000256" key="2">
    <source>
        <dbReference type="ARBA" id="ARBA00022448"/>
    </source>
</evidence>
<keyword evidence="5 6" id="KW-0472">Membrane</keyword>
<dbReference type="EMBL" id="JAWCUI010000038">
    <property type="protein sequence ID" value="KAL1893280.1"/>
    <property type="molecule type" value="Genomic_DNA"/>
</dbReference>
<feature type="transmembrane region" description="Helical" evidence="6">
    <location>
        <begin position="114"/>
        <end position="133"/>
    </location>
</feature>
<sequence length="603" mass="63476">MGHNDIESAAVQAGPLHDDVDNHNPVDGGFSSDMADLPASYFYSPRFLGTVLATGLGCLAAVGGYGLAAPNLTLINNDIGPSASIAWVSLVYTLTGAIGLLLVGRLSDLFGRRYFFIGSAALALIGCIVSAVAQNVPTLIGGTALVGLASCGQLSFPYITGELVPMKYRFAMNSFMYVFCVPFSGFAPVISKSFILHTAAGWRCCYYTMIGVNFASGLCFVLFYFPPTFKEKYKDRSLMRQFMDLDFLGMVLFTAGLFVFLLGLSWGGQQYPWKSAEVIATMVAGGITLIVFVLWEAFNPAFRAGRKEPLLPVHLFANVGWTVSTILLGLGASIYYAFAIIWPQMVAVLYTNDGGASMYAGWLSCAPSAMINAGQILSGFVAVYIGRTKYQVITVLIIGGALLGSVAAAGPDEKNLAIGLIIVSCFFIGWNESVTLSLAGIELLDQREIGTALGAASSMRSTISSVASAVYLSVLSNRLTARIPAVVAPAVEQAGLPASSVPSFIAGFTSGSFSGVPGVTDQIIAVGNTAYRLANSQAYSTVFLTTIAFTGIAILLSFLAPNVDDKMTGQIAATLHVSGAEAANHSASSDKSIDDEKAAAHHI</sequence>
<dbReference type="PROSITE" id="PS50850">
    <property type="entry name" value="MFS"/>
    <property type="match status" value="1"/>
</dbReference>
<protein>
    <recommendedName>
        <fullName evidence="7">Major facilitator superfamily (MFS) profile domain-containing protein</fullName>
    </recommendedName>
</protein>
<feature type="transmembrane region" description="Helical" evidence="6">
    <location>
        <begin position="245"/>
        <end position="266"/>
    </location>
</feature>
<dbReference type="PANTHER" id="PTHR23501">
    <property type="entry name" value="MAJOR FACILITATOR SUPERFAMILY"/>
    <property type="match status" value="1"/>
</dbReference>